<accession>A0A5N5GQD1</accession>
<dbReference type="Pfam" id="PF23310">
    <property type="entry name" value="TPR_27"/>
    <property type="match status" value="1"/>
</dbReference>
<evidence type="ECO:0000259" key="1">
    <source>
        <dbReference type="Pfam" id="PF23310"/>
    </source>
</evidence>
<reference evidence="2 3" key="3">
    <citation type="submission" date="2019-11" db="EMBL/GenBank/DDBJ databases">
        <title>A de novo genome assembly of a pear dwarfing rootstock.</title>
        <authorList>
            <person name="Wang F."/>
            <person name="Wang J."/>
            <person name="Li S."/>
            <person name="Zhang Y."/>
            <person name="Fang M."/>
            <person name="Ma L."/>
            <person name="Zhao Y."/>
            <person name="Jiang S."/>
        </authorList>
    </citation>
    <scope>NUCLEOTIDE SEQUENCE [LARGE SCALE GENOMIC DNA]</scope>
    <source>
        <strain evidence="2">S2</strain>
        <tissue evidence="2">Leaf</tissue>
    </source>
</reference>
<comment type="caution">
    <text evidence="2">The sequence shown here is derived from an EMBL/GenBank/DDBJ whole genome shotgun (WGS) entry which is preliminary data.</text>
</comment>
<dbReference type="Proteomes" id="UP000327157">
    <property type="component" value="Chromosome 15"/>
</dbReference>
<protein>
    <submittedName>
        <fullName evidence="2">F-box protein</fullName>
    </submittedName>
</protein>
<evidence type="ECO:0000313" key="3">
    <source>
        <dbReference type="Proteomes" id="UP000327157"/>
    </source>
</evidence>
<dbReference type="SUPFAM" id="SSF81901">
    <property type="entry name" value="HCP-like"/>
    <property type="match status" value="1"/>
</dbReference>
<dbReference type="InterPro" id="IPR057136">
    <property type="entry name" value="At2g35280_TPR_dom"/>
</dbReference>
<sequence length="98" mass="11336">MKKARTTSSPIQSLPDEFLDLFSSKMVCKKFNQIDKDDHVSKFLKRCTNCDNSDALYMLGMTYFFQDNKEEAGIEALKMAISKGHEVETYVYYGSKKR</sequence>
<proteinExistence type="predicted"/>
<organism evidence="2 3">
    <name type="scientific">Pyrus ussuriensis x Pyrus communis</name>
    <dbReference type="NCBI Taxonomy" id="2448454"/>
    <lineage>
        <taxon>Eukaryota</taxon>
        <taxon>Viridiplantae</taxon>
        <taxon>Streptophyta</taxon>
        <taxon>Embryophyta</taxon>
        <taxon>Tracheophyta</taxon>
        <taxon>Spermatophyta</taxon>
        <taxon>Magnoliopsida</taxon>
        <taxon>eudicotyledons</taxon>
        <taxon>Gunneridae</taxon>
        <taxon>Pentapetalae</taxon>
        <taxon>rosids</taxon>
        <taxon>fabids</taxon>
        <taxon>Rosales</taxon>
        <taxon>Rosaceae</taxon>
        <taxon>Amygdaloideae</taxon>
        <taxon>Maleae</taxon>
        <taxon>Pyrus</taxon>
    </lineage>
</organism>
<dbReference type="InterPro" id="IPR040338">
    <property type="entry name" value="At1g67623-like"/>
</dbReference>
<dbReference type="PANTHER" id="PTHR33784">
    <property type="entry name" value="OS05G0482100 PROTEIN"/>
    <property type="match status" value="1"/>
</dbReference>
<dbReference type="PANTHER" id="PTHR33784:SF10">
    <property type="entry name" value="F-BOX PROTEIN"/>
    <property type="match status" value="1"/>
</dbReference>
<keyword evidence="3" id="KW-1185">Reference proteome</keyword>
<dbReference type="AlphaFoldDB" id="A0A5N5GQD1"/>
<reference evidence="2 3" key="1">
    <citation type="submission" date="2019-09" db="EMBL/GenBank/DDBJ databases">
        <authorList>
            <person name="Ou C."/>
        </authorList>
    </citation>
    <scope>NUCLEOTIDE SEQUENCE [LARGE SCALE GENOMIC DNA]</scope>
    <source>
        <strain evidence="2">S2</strain>
        <tissue evidence="2">Leaf</tissue>
    </source>
</reference>
<reference evidence="3" key="2">
    <citation type="submission" date="2019-10" db="EMBL/GenBank/DDBJ databases">
        <title>A de novo genome assembly of a pear dwarfing rootstock.</title>
        <authorList>
            <person name="Wang F."/>
            <person name="Wang J."/>
            <person name="Li S."/>
            <person name="Zhang Y."/>
            <person name="Fang M."/>
            <person name="Ma L."/>
            <person name="Zhao Y."/>
            <person name="Jiang S."/>
        </authorList>
    </citation>
    <scope>NUCLEOTIDE SEQUENCE [LARGE SCALE GENOMIC DNA]</scope>
</reference>
<gene>
    <name evidence="2" type="ORF">D8674_013216</name>
</gene>
<feature type="domain" description="At2g35280-like TPR" evidence="1">
    <location>
        <begin position="36"/>
        <end position="92"/>
    </location>
</feature>
<dbReference type="EMBL" id="SMOL01000401">
    <property type="protein sequence ID" value="KAB2617347.1"/>
    <property type="molecule type" value="Genomic_DNA"/>
</dbReference>
<dbReference type="OrthoDB" id="1865546at2759"/>
<evidence type="ECO:0000313" key="2">
    <source>
        <dbReference type="EMBL" id="KAB2617347.1"/>
    </source>
</evidence>
<name>A0A5N5GQD1_9ROSA</name>